<evidence type="ECO:0000313" key="4">
    <source>
        <dbReference type="EMBL" id="JAP95142.1"/>
    </source>
</evidence>
<protein>
    <submittedName>
        <fullName evidence="4">Thioredoxin domain-containing protein</fullName>
    </submittedName>
</protein>
<proteinExistence type="inferred from homology"/>
<feature type="domain" description="Thioredoxin" evidence="3">
    <location>
        <begin position="1"/>
        <end position="110"/>
    </location>
</feature>
<dbReference type="EMBL" id="GDID01001464">
    <property type="protein sequence ID" value="JAP95142.1"/>
    <property type="molecule type" value="Transcribed_RNA"/>
</dbReference>
<dbReference type="GO" id="GO:0006457">
    <property type="term" value="P:protein folding"/>
    <property type="evidence" value="ECO:0007669"/>
    <property type="project" value="TreeGrafter"/>
</dbReference>
<comment type="similarity">
    <text evidence="1">Belongs to the protein disulfide isomerase family.</text>
</comment>
<accession>A0A146KEH8</accession>
<name>A0A146KEH8_9EUKA</name>
<evidence type="ECO:0000256" key="2">
    <source>
        <dbReference type="ARBA" id="ARBA00022729"/>
    </source>
</evidence>
<dbReference type="PANTHER" id="PTHR45672:SF3">
    <property type="entry name" value="THIOREDOXIN DOMAIN-CONTAINING PROTEIN 5"/>
    <property type="match status" value="1"/>
</dbReference>
<dbReference type="GO" id="GO:0003756">
    <property type="term" value="F:protein disulfide isomerase activity"/>
    <property type="evidence" value="ECO:0007669"/>
    <property type="project" value="TreeGrafter"/>
</dbReference>
<dbReference type="SUPFAM" id="SSF52833">
    <property type="entry name" value="Thioredoxin-like"/>
    <property type="match status" value="1"/>
</dbReference>
<evidence type="ECO:0000256" key="1">
    <source>
        <dbReference type="ARBA" id="ARBA00006347"/>
    </source>
</evidence>
<dbReference type="AlphaFoldDB" id="A0A146KEH8"/>
<keyword evidence="2" id="KW-0732">Signal</keyword>
<dbReference type="InterPro" id="IPR013766">
    <property type="entry name" value="Thioredoxin_domain"/>
</dbReference>
<reference evidence="4" key="1">
    <citation type="submission" date="2015-07" db="EMBL/GenBank/DDBJ databases">
        <title>Adaptation to a free-living lifestyle via gene acquisitions in the diplomonad Trepomonas sp. PC1.</title>
        <authorList>
            <person name="Xu F."/>
            <person name="Jerlstrom-Hultqvist J."/>
            <person name="Kolisko M."/>
            <person name="Simpson A.G.B."/>
            <person name="Roger A.J."/>
            <person name="Svard S.G."/>
            <person name="Andersson J.O."/>
        </authorList>
    </citation>
    <scope>NUCLEOTIDE SEQUENCE</scope>
    <source>
        <strain evidence="4">PC1</strain>
    </source>
</reference>
<gene>
    <name evidence="4" type="ORF">TPC1_11961</name>
</gene>
<dbReference type="Pfam" id="PF00085">
    <property type="entry name" value="Thioredoxin"/>
    <property type="match status" value="1"/>
</dbReference>
<dbReference type="CDD" id="cd02961">
    <property type="entry name" value="PDI_a_family"/>
    <property type="match status" value="1"/>
</dbReference>
<dbReference type="Gene3D" id="3.40.30.10">
    <property type="entry name" value="Glutaredoxin"/>
    <property type="match status" value="1"/>
</dbReference>
<dbReference type="GO" id="GO:0005783">
    <property type="term" value="C:endoplasmic reticulum"/>
    <property type="evidence" value="ECO:0007669"/>
    <property type="project" value="TreeGrafter"/>
</dbReference>
<evidence type="ECO:0000259" key="3">
    <source>
        <dbReference type="PROSITE" id="PS51352"/>
    </source>
</evidence>
<dbReference type="PROSITE" id="PS51352">
    <property type="entry name" value="THIOREDOXIN_2"/>
    <property type="match status" value="1"/>
</dbReference>
<feature type="non-terminal residue" evidence="4">
    <location>
        <position position="110"/>
    </location>
</feature>
<dbReference type="InterPro" id="IPR036249">
    <property type="entry name" value="Thioredoxin-like_sf"/>
</dbReference>
<sequence>VLFVQDISNNLEEVLATNQYVFVQFSVPWCAFTQIAEEEWENFYNANNDSDVVIANVNCDIIKDCQNKDKYDIKGFPSYILFKDGNKNAEFKPTYPRQQQIFQEWLNRQM</sequence>
<dbReference type="InterPro" id="IPR051063">
    <property type="entry name" value="PDI"/>
</dbReference>
<dbReference type="PANTHER" id="PTHR45672">
    <property type="entry name" value="PROTEIN DISULFIDE-ISOMERASE C17H9.14C-RELATED"/>
    <property type="match status" value="1"/>
</dbReference>
<organism evidence="4">
    <name type="scientific">Trepomonas sp. PC1</name>
    <dbReference type="NCBI Taxonomy" id="1076344"/>
    <lineage>
        <taxon>Eukaryota</taxon>
        <taxon>Metamonada</taxon>
        <taxon>Diplomonadida</taxon>
        <taxon>Hexamitidae</taxon>
        <taxon>Hexamitinae</taxon>
        <taxon>Trepomonas</taxon>
    </lineage>
</organism>
<feature type="non-terminal residue" evidence="4">
    <location>
        <position position="1"/>
    </location>
</feature>